<dbReference type="Pfam" id="PF23400">
    <property type="entry name" value="CARF_Card1"/>
    <property type="match status" value="1"/>
</dbReference>
<proteinExistence type="predicted"/>
<evidence type="ECO:0008006" key="4">
    <source>
        <dbReference type="Google" id="ProtNLM"/>
    </source>
</evidence>
<dbReference type="GO" id="GO:0003676">
    <property type="term" value="F:nucleic acid binding"/>
    <property type="evidence" value="ECO:0007669"/>
    <property type="project" value="InterPro"/>
</dbReference>
<feature type="domain" description="Card1 CARF" evidence="2">
    <location>
        <begin position="6"/>
        <end position="134"/>
    </location>
</feature>
<accession>A0AB37B537</accession>
<dbReference type="Gene3D" id="3.40.50.10770">
    <property type="entry name" value="Hypothetical protein VC1899 like domain (Restriction endonuclease-like)"/>
    <property type="match status" value="1"/>
</dbReference>
<comment type="caution">
    <text evidence="3">The sequence shown here is derived from an EMBL/GenBank/DDBJ whole genome shotgun (WGS) entry which is preliminary data.</text>
</comment>
<dbReference type="EMBL" id="NEBD01000025">
    <property type="protein sequence ID" value="PRJ24879.1"/>
    <property type="molecule type" value="Genomic_DNA"/>
</dbReference>
<dbReference type="RefSeq" id="WP_105888374.1">
    <property type="nucleotide sequence ID" value="NZ_CP135820.1"/>
</dbReference>
<evidence type="ECO:0000259" key="2">
    <source>
        <dbReference type="Pfam" id="PF23400"/>
    </source>
</evidence>
<feature type="domain" description="Card1 endonuclease" evidence="1">
    <location>
        <begin position="240"/>
        <end position="378"/>
    </location>
</feature>
<dbReference type="InterPro" id="IPR011856">
    <property type="entry name" value="tRNA_endonuc-like_dom_sf"/>
</dbReference>
<dbReference type="InterPro" id="IPR056339">
    <property type="entry name" value="CARF_Card1"/>
</dbReference>
<dbReference type="Gene3D" id="3.40.1350.10">
    <property type="match status" value="1"/>
</dbReference>
<evidence type="ECO:0000313" key="3">
    <source>
        <dbReference type="EMBL" id="PRJ24879.1"/>
    </source>
</evidence>
<dbReference type="SUPFAM" id="SSF52980">
    <property type="entry name" value="Restriction endonuclease-like"/>
    <property type="match status" value="1"/>
</dbReference>
<name>A0AB37B537_HAEIF</name>
<dbReference type="InterPro" id="IPR015093">
    <property type="entry name" value="Card1_endonucl_dom"/>
</dbReference>
<organism evidence="3">
    <name type="scientific">Haemophilus influenzae</name>
    <dbReference type="NCBI Taxonomy" id="727"/>
    <lineage>
        <taxon>Bacteria</taxon>
        <taxon>Pseudomonadati</taxon>
        <taxon>Pseudomonadota</taxon>
        <taxon>Gammaproteobacteria</taxon>
        <taxon>Pasteurellales</taxon>
        <taxon>Pasteurellaceae</taxon>
        <taxon>Haemophilus</taxon>
    </lineage>
</organism>
<dbReference type="Gene3D" id="1.10.10.680">
    <property type="entry name" value="Hypothetical protein VC1899 (Restriction endonuclease-like)"/>
    <property type="match status" value="1"/>
</dbReference>
<dbReference type="CDD" id="cd22364">
    <property type="entry name" value="VC1899-like"/>
    <property type="match status" value="1"/>
</dbReference>
<protein>
    <recommendedName>
        <fullName evidence="4">DUF1887 family protein</fullName>
    </recommendedName>
</protein>
<dbReference type="InterPro" id="IPR011335">
    <property type="entry name" value="Restrct_endonuc-II-like"/>
</dbReference>
<reference evidence="3" key="1">
    <citation type="submission" date="2017-04" db="EMBL/GenBank/DDBJ databases">
        <title>Haemophilus influenzae in COPD genome sequencing project.</title>
        <authorList>
            <person name="Murphy T.F."/>
            <person name="Kong Y."/>
            <person name="Nadendla S."/>
            <person name="Tettelin H."/>
            <person name="Pettigrew M."/>
        </authorList>
    </citation>
    <scope>NUCLEOTIDE SEQUENCE [LARGE SCALE GENOMIC DNA]</scope>
    <source>
        <strain evidence="3">39P1H1</strain>
    </source>
</reference>
<dbReference type="AlphaFoldDB" id="A0AB37B537"/>
<evidence type="ECO:0000259" key="1">
    <source>
        <dbReference type="Pfam" id="PF09002"/>
    </source>
</evidence>
<gene>
    <name evidence="3" type="ORF">BV056_00079</name>
</gene>
<sequence>MPKYDIHVCLVSAQAAPNLLPILDNEFKPKKAVFVVSTKNEIKEKANALQQVFKQNRVDVEILELSNEFDFQSMEAELFDLLSKYEKEDIALNVTGGTKLMAIAAQNIFSGEKPIFYINTDKEEIIFISKENDQYIPSLKLHTKTLINTYLSSYNVSILKNKDDFNFHKLGVFTERFAMKPAHYKYIISQLNSLSLNADNKNLEANFSDYSYDLKLILEDLSDAGLIEIKGDIVDFKNEATRSFLNGNWLEYFTYKQASSIPDVIDVDWNVEVVNSKYEKNKIGVNNELDVIFMARNKCHIIECKTVNFENEENKTKLQGYLDKLKSLKDYAGSLTKVCLVSFYPIPGTTKSRAEKDNIEIIDDYRIKNLKERIQNWILK</sequence>
<dbReference type="Pfam" id="PF09002">
    <property type="entry name" value="Card1_endonuc"/>
    <property type="match status" value="1"/>
</dbReference>